<dbReference type="InterPro" id="IPR036388">
    <property type="entry name" value="WH-like_DNA-bd_sf"/>
</dbReference>
<reference evidence="5 6" key="1">
    <citation type="journal article" date="2013" name="ISME J.">
        <title>Comparative genomics of pathogenic lineages of Vibrio nigripulchritudo identifies virulence-associated traits.</title>
        <authorList>
            <person name="Goudenege D."/>
            <person name="Labreuche Y."/>
            <person name="Krin E."/>
            <person name="Ansquer D."/>
            <person name="Mangenot S."/>
            <person name="Calteau A."/>
            <person name="Medigue C."/>
            <person name="Mazel D."/>
            <person name="Polz M.F."/>
            <person name="Le Roux F."/>
        </authorList>
    </citation>
    <scope>NUCLEOTIDE SEQUENCE [LARGE SCALE GENOMIC DNA]</scope>
    <source>
        <strain evidence="6">SnF1</strain>
    </source>
</reference>
<dbReference type="RefSeq" id="WP_022562158.1">
    <property type="nucleotide sequence ID" value="NC_022543.1"/>
</dbReference>
<dbReference type="KEGG" id="vni:VIBNI_B2087"/>
<dbReference type="Pfam" id="PF08220">
    <property type="entry name" value="HTH_DeoR"/>
    <property type="match status" value="1"/>
</dbReference>
<dbReference type="SUPFAM" id="SSF46785">
    <property type="entry name" value="Winged helix' DNA-binding domain"/>
    <property type="match status" value="1"/>
</dbReference>
<sequence>MSTRHEKILDMVRQRGFVSVIDLAEHLKVSDMTVRRDLVQLDNDGLLMRTHGGAMTLEEESQVAVDIVEPDFSLRMSKNQAQKLKIAQSARELVFPNATIALDVGTTASLLAKELSSLDNIKLFTNNLHAAIALAPATYPVYLSGGQMRTPELSINGPLATQQIRNFRFDVAFIGVSGINPAGIFDYSIEDSETKRLYMENAQEVIVLCDSSKFGHISVVHIGDLGKISGIVTDKMPTGALLEALQAANVNIICAEEH</sequence>
<dbReference type="Gene3D" id="3.40.50.1360">
    <property type="match status" value="1"/>
</dbReference>
<organism evidence="5 6">
    <name type="scientific">Vibrio nigripulchritudo</name>
    <dbReference type="NCBI Taxonomy" id="28173"/>
    <lineage>
        <taxon>Bacteria</taxon>
        <taxon>Pseudomonadati</taxon>
        <taxon>Pseudomonadota</taxon>
        <taxon>Gammaproteobacteria</taxon>
        <taxon>Vibrionales</taxon>
        <taxon>Vibrionaceae</taxon>
        <taxon>Vibrio</taxon>
    </lineage>
</organism>
<dbReference type="PROSITE" id="PS51000">
    <property type="entry name" value="HTH_DEOR_2"/>
    <property type="match status" value="1"/>
</dbReference>
<name>U4KI47_9VIBR</name>
<dbReference type="SUPFAM" id="SSF100950">
    <property type="entry name" value="NagB/RpiA/CoA transferase-like"/>
    <property type="match status" value="1"/>
</dbReference>
<dbReference type="Pfam" id="PF00455">
    <property type="entry name" value="DeoRC"/>
    <property type="match status" value="1"/>
</dbReference>
<dbReference type="InterPro" id="IPR050313">
    <property type="entry name" value="Carb_Metab_HTH_regulators"/>
</dbReference>
<dbReference type="STRING" id="28173.VIBNI_B2087"/>
<evidence type="ECO:0000259" key="4">
    <source>
        <dbReference type="PROSITE" id="PS51000"/>
    </source>
</evidence>
<accession>U4KI47</accession>
<dbReference type="InterPro" id="IPR014036">
    <property type="entry name" value="DeoR-like_C"/>
</dbReference>
<dbReference type="AlphaFoldDB" id="U4KI47"/>
<keyword evidence="3" id="KW-0804">Transcription</keyword>
<dbReference type="EMBL" id="FO203527">
    <property type="protein sequence ID" value="CCO61794.1"/>
    <property type="molecule type" value="Genomic_DNA"/>
</dbReference>
<dbReference type="PANTHER" id="PTHR30363:SF44">
    <property type="entry name" value="AGA OPERON TRANSCRIPTIONAL REPRESSOR-RELATED"/>
    <property type="match status" value="1"/>
</dbReference>
<dbReference type="PATRIC" id="fig|1260221.3.peg.5642"/>
<dbReference type="Proteomes" id="UP000016895">
    <property type="component" value="Chromosome 2"/>
</dbReference>
<dbReference type="PROSITE" id="PS00894">
    <property type="entry name" value="HTH_DEOR_1"/>
    <property type="match status" value="1"/>
</dbReference>
<protein>
    <submittedName>
        <fullName evidence="5">Putative Transcriptional regulator of sugar metabolism DeoR family</fullName>
    </submittedName>
</protein>
<dbReference type="GO" id="GO:0003700">
    <property type="term" value="F:DNA-binding transcription factor activity"/>
    <property type="evidence" value="ECO:0007669"/>
    <property type="project" value="InterPro"/>
</dbReference>
<dbReference type="InterPro" id="IPR018356">
    <property type="entry name" value="Tscrpt_reg_HTH_DeoR_CS"/>
</dbReference>
<evidence type="ECO:0000313" key="6">
    <source>
        <dbReference type="Proteomes" id="UP000016895"/>
    </source>
</evidence>
<keyword evidence="2" id="KW-0238">DNA-binding</keyword>
<dbReference type="PRINTS" id="PR00037">
    <property type="entry name" value="HTHLACR"/>
</dbReference>
<dbReference type="Gene3D" id="1.10.10.10">
    <property type="entry name" value="Winged helix-like DNA-binding domain superfamily/Winged helix DNA-binding domain"/>
    <property type="match status" value="1"/>
</dbReference>
<evidence type="ECO:0000256" key="1">
    <source>
        <dbReference type="ARBA" id="ARBA00023015"/>
    </source>
</evidence>
<dbReference type="PANTHER" id="PTHR30363">
    <property type="entry name" value="HTH-TYPE TRANSCRIPTIONAL REGULATOR SRLR-RELATED"/>
    <property type="match status" value="1"/>
</dbReference>
<feature type="domain" description="HTH deoR-type" evidence="4">
    <location>
        <begin position="1"/>
        <end position="56"/>
    </location>
</feature>
<evidence type="ECO:0000256" key="3">
    <source>
        <dbReference type="ARBA" id="ARBA00023163"/>
    </source>
</evidence>
<evidence type="ECO:0000313" key="5">
    <source>
        <dbReference type="EMBL" id="CCO61794.1"/>
    </source>
</evidence>
<dbReference type="InterPro" id="IPR037171">
    <property type="entry name" value="NagB/RpiA_transferase-like"/>
</dbReference>
<dbReference type="InterPro" id="IPR001034">
    <property type="entry name" value="DeoR_HTH"/>
</dbReference>
<evidence type="ECO:0000256" key="2">
    <source>
        <dbReference type="ARBA" id="ARBA00023125"/>
    </source>
</evidence>
<keyword evidence="6" id="KW-1185">Reference proteome</keyword>
<dbReference type="InterPro" id="IPR036390">
    <property type="entry name" value="WH_DNA-bd_sf"/>
</dbReference>
<dbReference type="GO" id="GO:0003677">
    <property type="term" value="F:DNA binding"/>
    <property type="evidence" value="ECO:0007669"/>
    <property type="project" value="UniProtKB-KW"/>
</dbReference>
<keyword evidence="1" id="KW-0805">Transcription regulation</keyword>
<proteinExistence type="predicted"/>
<dbReference type="SMART" id="SM00420">
    <property type="entry name" value="HTH_DEOR"/>
    <property type="match status" value="1"/>
</dbReference>
<dbReference type="OrthoDB" id="9816363at2"/>
<dbReference type="SMART" id="SM01134">
    <property type="entry name" value="DeoRC"/>
    <property type="match status" value="1"/>
</dbReference>
<gene>
    <name evidence="5" type="ORF">VIBNI_B2087</name>
</gene>